<comment type="caution">
    <text evidence="1">The sequence shown here is derived from an EMBL/GenBank/DDBJ whole genome shotgun (WGS) entry which is preliminary data.</text>
</comment>
<evidence type="ECO:0000313" key="2">
    <source>
        <dbReference type="Proteomes" id="UP000829398"/>
    </source>
</evidence>
<sequence>MEELEEDNGFEVREELMISPNGGPKPTKRLGHFLKPCINFIKGQVFELPTHCLSSLAPIFEPKSWPLNVNFHGWRPPQKKWKAWVGRMAGLCESTWKKAGIHEAILNSTNEIRINYDLILGLAKKWCPETKSFIFSWGEATITLEDMMIAGSVFPIAVKLARGTRIAHVPAVLAGIYIDLSFLKEKIVALSLVDSWEDENRKLEITIWSPFQLVQIWARERFKDLRPEPSLIMRGEPRFAQWHKLMMGDENVPMFYGEKEMRVLVDGDLPEELQSWGQCLRVSELLGLDHVEQYFPHRITRQFGMDQDLPACVAPANESPKSACSSFCKPVTYAKLYIPSRHYEAGRTTRYLKRWKKSLSRLQSTSDGALPQERNLLRSKIIPKGSKGKRENSFHGLKKNPKKAKRMKEMDAAASTCSHFALKSLERSPKTSKRKNIDGDFSLALVCPPKKHQKLVELSKQKKTESASVELPSNRPSLGLEVKKDANVPPCFPPKSNHVVTTDSTEEDCLTIAELMKSRKKHDGFWNERVANAENLPDQSEAFSSTAEWEVVKVIPPETESVKKIMKNVPVNVGSEMAVEDSTDGKAGNPSHDMVRIQNGEGGGSKCDCCDMSKRQILHLEEWISRLEAVVAKLKAGKFHYKSQP</sequence>
<dbReference type="Proteomes" id="UP000829398">
    <property type="component" value="Chromosome 1"/>
</dbReference>
<proteinExistence type="predicted"/>
<reference evidence="2" key="1">
    <citation type="journal article" date="2023" name="Hortic. Res.">
        <title>A chromosome-level phased genome enabling allele-level studies in sweet orange: a case study on citrus Huanglongbing tolerance.</title>
        <authorList>
            <person name="Wu B."/>
            <person name="Yu Q."/>
            <person name="Deng Z."/>
            <person name="Duan Y."/>
            <person name="Luo F."/>
            <person name="Gmitter F. Jr."/>
        </authorList>
    </citation>
    <scope>NUCLEOTIDE SEQUENCE [LARGE SCALE GENOMIC DNA]</scope>
    <source>
        <strain evidence="2">cv. Valencia</strain>
    </source>
</reference>
<organism evidence="1 2">
    <name type="scientific">Citrus sinensis</name>
    <name type="common">Sweet orange</name>
    <name type="synonym">Citrus aurantium var. sinensis</name>
    <dbReference type="NCBI Taxonomy" id="2711"/>
    <lineage>
        <taxon>Eukaryota</taxon>
        <taxon>Viridiplantae</taxon>
        <taxon>Streptophyta</taxon>
        <taxon>Embryophyta</taxon>
        <taxon>Tracheophyta</taxon>
        <taxon>Spermatophyta</taxon>
        <taxon>Magnoliopsida</taxon>
        <taxon>eudicotyledons</taxon>
        <taxon>Gunneridae</taxon>
        <taxon>Pentapetalae</taxon>
        <taxon>rosids</taxon>
        <taxon>malvids</taxon>
        <taxon>Sapindales</taxon>
        <taxon>Rutaceae</taxon>
        <taxon>Aurantioideae</taxon>
        <taxon>Citrus</taxon>
    </lineage>
</organism>
<keyword evidence="2" id="KW-1185">Reference proteome</keyword>
<gene>
    <name evidence="1" type="ORF">KPL71_001810</name>
</gene>
<dbReference type="EMBL" id="CM039170">
    <property type="protein sequence ID" value="KAH9803541.1"/>
    <property type="molecule type" value="Genomic_DNA"/>
</dbReference>
<accession>A0ACB8P0N7</accession>
<protein>
    <submittedName>
        <fullName evidence="1">PMD domain-containing protein</fullName>
    </submittedName>
</protein>
<evidence type="ECO:0000313" key="1">
    <source>
        <dbReference type="EMBL" id="KAH9803541.1"/>
    </source>
</evidence>
<name>A0ACB8P0N7_CITSI</name>